<protein>
    <recommendedName>
        <fullName evidence="10">Feruloyl esterase</fullName>
    </recommendedName>
</protein>
<dbReference type="GO" id="GO:0005576">
    <property type="term" value="C:extracellular region"/>
    <property type="evidence" value="ECO:0007669"/>
    <property type="project" value="UniProtKB-SubCell"/>
</dbReference>
<dbReference type="EMBL" id="JAALHA020000018">
    <property type="protein sequence ID" value="MDR9898595.1"/>
    <property type="molecule type" value="Genomic_DNA"/>
</dbReference>
<evidence type="ECO:0000256" key="7">
    <source>
        <dbReference type="ARBA" id="ARBA00023326"/>
    </source>
</evidence>
<sequence>MNTILPQHLLVSVLSITLVAGYNAIPAQAKTITKKIAYGGSDRQLNFQGRSRSYYLYTPKSYHSNRPMPLVLVFHGHGGSGHSIARVSRFNTLAEQKGFMVAYPDGIGREWNVSPNSKANDVSFTTALIDHLGQIRNVDNHRIYATGFSKGAILAQALACKVPNKIAAFSSVAGALPVRLKSNCQPPTPVSMLMINGTNDRSVPYRGENPQQRGALSSVPATVSFWRTHNGCPSSAQIRQLADGNSSDLKVRIARYPSCKSGSEVLLASVVGGGHFWPGGASSDGSLNRLNNQLGFSASRTSWNFFNRHTLP</sequence>
<proteinExistence type="predicted"/>
<evidence type="ECO:0000256" key="2">
    <source>
        <dbReference type="ARBA" id="ARBA00022525"/>
    </source>
</evidence>
<evidence type="ECO:0000256" key="3">
    <source>
        <dbReference type="ARBA" id="ARBA00022651"/>
    </source>
</evidence>
<dbReference type="Proteomes" id="UP000667802">
    <property type="component" value="Unassembled WGS sequence"/>
</dbReference>
<dbReference type="RefSeq" id="WP_208353526.1">
    <property type="nucleotide sequence ID" value="NZ_JAALHA020000018.1"/>
</dbReference>
<dbReference type="PANTHER" id="PTHR38050:SF2">
    <property type="entry name" value="FERULOYL ESTERASE C-RELATED"/>
    <property type="match status" value="1"/>
</dbReference>
<keyword evidence="5" id="KW-0378">Hydrolase</keyword>
<dbReference type="GO" id="GO:0045493">
    <property type="term" value="P:xylan catabolic process"/>
    <property type="evidence" value="ECO:0007669"/>
    <property type="project" value="UniProtKB-KW"/>
</dbReference>
<reference evidence="9" key="1">
    <citation type="journal article" date="2021" name="Science">
        <title>Hunting the eagle killer: A cyanobacterial neurotoxin causes vacuolar myelinopathy.</title>
        <authorList>
            <person name="Breinlinger S."/>
            <person name="Phillips T.J."/>
            <person name="Haram B.N."/>
            <person name="Mares J."/>
            <person name="Martinez Yerena J.A."/>
            <person name="Hrouzek P."/>
            <person name="Sobotka R."/>
            <person name="Henderson W.M."/>
            <person name="Schmieder P."/>
            <person name="Williams S.M."/>
            <person name="Lauderdale J.D."/>
            <person name="Wilde H.D."/>
            <person name="Gerrin W."/>
            <person name="Kust A."/>
            <person name="Washington J.W."/>
            <person name="Wagner C."/>
            <person name="Geier B."/>
            <person name="Liebeke M."/>
            <person name="Enke H."/>
            <person name="Niedermeyer T.H.J."/>
            <person name="Wilde S.B."/>
        </authorList>
    </citation>
    <scope>NUCLEOTIDE SEQUENCE [LARGE SCALE GENOMIC DNA]</scope>
    <source>
        <strain evidence="9">Thurmond2011</strain>
    </source>
</reference>
<comment type="subcellular location">
    <subcellularLocation>
        <location evidence="1">Secreted</location>
    </subcellularLocation>
</comment>
<keyword evidence="4" id="KW-0732">Signal</keyword>
<evidence type="ECO:0008006" key="10">
    <source>
        <dbReference type="Google" id="ProtNLM"/>
    </source>
</evidence>
<dbReference type="GO" id="GO:0030600">
    <property type="term" value="F:feruloyl esterase activity"/>
    <property type="evidence" value="ECO:0007669"/>
    <property type="project" value="InterPro"/>
</dbReference>
<dbReference type="InterPro" id="IPR029058">
    <property type="entry name" value="AB_hydrolase_fold"/>
</dbReference>
<organism evidence="8 9">
    <name type="scientific">Aetokthonos hydrillicola Thurmond2011</name>
    <dbReference type="NCBI Taxonomy" id="2712845"/>
    <lineage>
        <taxon>Bacteria</taxon>
        <taxon>Bacillati</taxon>
        <taxon>Cyanobacteriota</taxon>
        <taxon>Cyanophyceae</taxon>
        <taxon>Nostocales</taxon>
        <taxon>Hapalosiphonaceae</taxon>
        <taxon>Aetokthonos</taxon>
    </lineage>
</organism>
<dbReference type="PANTHER" id="PTHR38050">
    <property type="match status" value="1"/>
</dbReference>
<gene>
    <name evidence="8" type="ORF">G7B40_029150</name>
</gene>
<dbReference type="Gene3D" id="3.40.50.1820">
    <property type="entry name" value="alpha/beta hydrolase"/>
    <property type="match status" value="1"/>
</dbReference>
<evidence type="ECO:0000256" key="6">
    <source>
        <dbReference type="ARBA" id="ARBA00023277"/>
    </source>
</evidence>
<evidence type="ECO:0000256" key="1">
    <source>
        <dbReference type="ARBA" id="ARBA00004613"/>
    </source>
</evidence>
<name>A0AAP5MAX3_9CYAN</name>
<dbReference type="InterPro" id="IPR010126">
    <property type="entry name" value="Esterase_phb"/>
</dbReference>
<dbReference type="AlphaFoldDB" id="A0AAP5MAX3"/>
<dbReference type="InterPro" id="IPR043595">
    <property type="entry name" value="FaeB/C/D"/>
</dbReference>
<evidence type="ECO:0000256" key="5">
    <source>
        <dbReference type="ARBA" id="ARBA00022801"/>
    </source>
</evidence>
<keyword evidence="2" id="KW-0964">Secreted</keyword>
<keyword evidence="7" id="KW-0624">Polysaccharide degradation</keyword>
<accession>A0AAP5MAX3</accession>
<dbReference type="Pfam" id="PF10503">
    <property type="entry name" value="Esterase_PHB"/>
    <property type="match status" value="1"/>
</dbReference>
<keyword evidence="3" id="KW-0858">Xylan degradation</keyword>
<evidence type="ECO:0000256" key="4">
    <source>
        <dbReference type="ARBA" id="ARBA00022729"/>
    </source>
</evidence>
<comment type="caution">
    <text evidence="8">The sequence shown here is derived from an EMBL/GenBank/DDBJ whole genome shotgun (WGS) entry which is preliminary data.</text>
</comment>
<keyword evidence="9" id="KW-1185">Reference proteome</keyword>
<evidence type="ECO:0000313" key="9">
    <source>
        <dbReference type="Proteomes" id="UP000667802"/>
    </source>
</evidence>
<keyword evidence="6" id="KW-0119">Carbohydrate metabolism</keyword>
<evidence type="ECO:0000313" key="8">
    <source>
        <dbReference type="EMBL" id="MDR9898595.1"/>
    </source>
</evidence>
<dbReference type="SUPFAM" id="SSF53474">
    <property type="entry name" value="alpha/beta-Hydrolases"/>
    <property type="match status" value="1"/>
</dbReference>